<gene>
    <name evidence="1" type="ORF">PCAR00345_LOCUS21967</name>
</gene>
<reference evidence="1" key="1">
    <citation type="submission" date="2021-01" db="EMBL/GenBank/DDBJ databases">
        <authorList>
            <person name="Corre E."/>
            <person name="Pelletier E."/>
            <person name="Niang G."/>
            <person name="Scheremetjew M."/>
            <person name="Finn R."/>
            <person name="Kale V."/>
            <person name="Holt S."/>
            <person name="Cochrane G."/>
            <person name="Meng A."/>
            <person name="Brown T."/>
            <person name="Cohen L."/>
        </authorList>
    </citation>
    <scope>NUCLEOTIDE SEQUENCE</scope>
    <source>
        <strain evidence="1">CCMP645</strain>
    </source>
</reference>
<proteinExistence type="predicted"/>
<protein>
    <submittedName>
        <fullName evidence="1">Uncharacterized protein</fullName>
    </submittedName>
</protein>
<accession>A0A7S4BL12</accession>
<sequence length="138" mass="15303">MLCASVLDCSVASSHGCVCDFLRCAFFGGSAHEDSFALEEETVRGFWQPVKFDAATAKDEDGLMEREIISYSGKVQMRWNVRQAKAAWQALNDGEPDAPAVFFGAAHVLENNVFRHMTVMDDLDIVALEGEIVRSLHF</sequence>
<dbReference type="AlphaFoldDB" id="A0A7S4BL12"/>
<dbReference type="EMBL" id="HBIZ01034487">
    <property type="protein sequence ID" value="CAE0769355.1"/>
    <property type="molecule type" value="Transcribed_RNA"/>
</dbReference>
<evidence type="ECO:0000313" key="1">
    <source>
        <dbReference type="EMBL" id="CAE0769355.1"/>
    </source>
</evidence>
<name>A0A7S4BL12_CHRCT</name>
<organism evidence="1">
    <name type="scientific">Chrysotila carterae</name>
    <name type="common">Marine alga</name>
    <name type="synonym">Syracosphaera carterae</name>
    <dbReference type="NCBI Taxonomy" id="13221"/>
    <lineage>
        <taxon>Eukaryota</taxon>
        <taxon>Haptista</taxon>
        <taxon>Haptophyta</taxon>
        <taxon>Prymnesiophyceae</taxon>
        <taxon>Isochrysidales</taxon>
        <taxon>Isochrysidaceae</taxon>
        <taxon>Chrysotila</taxon>
    </lineage>
</organism>